<dbReference type="AlphaFoldDB" id="A0A1M6IPT1"/>
<evidence type="ECO:0000313" key="3">
    <source>
        <dbReference type="Proteomes" id="UP000184050"/>
    </source>
</evidence>
<keyword evidence="3" id="KW-1185">Reference proteome</keyword>
<evidence type="ECO:0000256" key="1">
    <source>
        <dbReference type="SAM" id="SignalP"/>
    </source>
</evidence>
<dbReference type="EMBL" id="FQZE01000017">
    <property type="protein sequence ID" value="SHJ36427.1"/>
    <property type="molecule type" value="Genomic_DNA"/>
</dbReference>
<proteinExistence type="predicted"/>
<organism evidence="2 3">
    <name type="scientific">Tangfeifania diversioriginum</name>
    <dbReference type="NCBI Taxonomy" id="1168035"/>
    <lineage>
        <taxon>Bacteria</taxon>
        <taxon>Pseudomonadati</taxon>
        <taxon>Bacteroidota</taxon>
        <taxon>Bacteroidia</taxon>
        <taxon>Marinilabiliales</taxon>
        <taxon>Prolixibacteraceae</taxon>
        <taxon>Tangfeifania</taxon>
    </lineage>
</organism>
<keyword evidence="1" id="KW-0732">Signal</keyword>
<feature type="chain" id="PRO_5011957603" description="Phosphate-selective porin O and P" evidence="1">
    <location>
        <begin position="25"/>
        <end position="336"/>
    </location>
</feature>
<feature type="signal peptide" evidence="1">
    <location>
        <begin position="1"/>
        <end position="24"/>
    </location>
</feature>
<dbReference type="SUPFAM" id="SSF56935">
    <property type="entry name" value="Porins"/>
    <property type="match status" value="1"/>
</dbReference>
<reference evidence="2 3" key="1">
    <citation type="submission" date="2016-11" db="EMBL/GenBank/DDBJ databases">
        <authorList>
            <person name="Jaros S."/>
            <person name="Januszkiewicz K."/>
            <person name="Wedrychowicz H."/>
        </authorList>
    </citation>
    <scope>NUCLEOTIDE SEQUENCE [LARGE SCALE GENOMIC DNA]</scope>
    <source>
        <strain evidence="2 3">DSM 27063</strain>
    </source>
</reference>
<dbReference type="STRING" id="1168035.SAMN05444280_11777"/>
<sequence length="336" mass="39171">MTHSGMKTKFLIAFFLFFTFQAFSQEDEFEPSGKPFARIFANFHQGITGSATDQAAFELVRGYLGYEYSFSPEFYAKINLDVGSPDDLSPLSKIRRYAYFKNAYLRYTNADLQIEFGLIGLKQFKLQETIWERRYLMKTIVDEHRLGSSADLGVNFHYKFSPKIDADFTMMNGEGYSSLQMDDVFKYSLGTTFRVPRNFTSRVVFDIMHDEISETTLTIFTSYDFRKKWNIAGEFVLRQNDGWKANRDIYAWSFYGKYNLTDKYQLFARYDKIESNILEGETLPWRLADDGTALVAGIQFKPINNIKMALNYHDWYPWAANMEGGGFIFLDLEVKM</sequence>
<gene>
    <name evidence="2" type="ORF">SAMN05444280_11777</name>
</gene>
<dbReference type="Proteomes" id="UP000184050">
    <property type="component" value="Unassembled WGS sequence"/>
</dbReference>
<evidence type="ECO:0008006" key="4">
    <source>
        <dbReference type="Google" id="ProtNLM"/>
    </source>
</evidence>
<accession>A0A1M6IPT1</accession>
<evidence type="ECO:0000313" key="2">
    <source>
        <dbReference type="EMBL" id="SHJ36427.1"/>
    </source>
</evidence>
<protein>
    <recommendedName>
        <fullName evidence="4">Phosphate-selective porin O and P</fullName>
    </recommendedName>
</protein>
<name>A0A1M6IPT1_9BACT</name>